<protein>
    <recommendedName>
        <fullName evidence="2">Toxin CcdB</fullName>
    </recommendedName>
    <alternativeName>
        <fullName evidence="7">Cytotoxic protein CcdB</fullName>
    </alternativeName>
    <alternativeName>
        <fullName evidence="6">Protein LetD</fullName>
    </alternativeName>
</protein>
<sequence length="100" mass="10525">MRARYDACPAPDGAGFLLDLQSDLLDGFGTRVVAPLLPAACAQAPAKVLNPVFEIEGVPHVLVTQFLAAVPASLPRGPILSLADRADEITRAADMVFHGF</sequence>
<dbReference type="InterPro" id="IPR011067">
    <property type="entry name" value="Plasmid_toxin/cell-grow_inhib"/>
</dbReference>
<evidence type="ECO:0000313" key="9">
    <source>
        <dbReference type="Proteomes" id="UP000319255"/>
    </source>
</evidence>
<evidence type="ECO:0000256" key="1">
    <source>
        <dbReference type="ARBA" id="ARBA00005230"/>
    </source>
</evidence>
<dbReference type="Gene3D" id="2.30.30.110">
    <property type="match status" value="1"/>
</dbReference>
<evidence type="ECO:0000256" key="3">
    <source>
        <dbReference type="ARBA" id="ARBA00022491"/>
    </source>
</evidence>
<name>A0A501WRU6_9RHOB</name>
<keyword evidence="5" id="KW-0804">Transcription</keyword>
<dbReference type="AlphaFoldDB" id="A0A501WRU6"/>
<dbReference type="InterPro" id="IPR002712">
    <property type="entry name" value="CcdB"/>
</dbReference>
<comment type="caution">
    <text evidence="8">The sequence shown here is derived from an EMBL/GenBank/DDBJ whole genome shotgun (WGS) entry which is preliminary data.</text>
</comment>
<keyword evidence="3" id="KW-0678">Repressor</keyword>
<evidence type="ECO:0000313" key="8">
    <source>
        <dbReference type="EMBL" id="TPE51075.1"/>
    </source>
</evidence>
<dbReference type="Pfam" id="PF01845">
    <property type="entry name" value="CcdB"/>
    <property type="match status" value="1"/>
</dbReference>
<keyword evidence="9" id="KW-1185">Reference proteome</keyword>
<evidence type="ECO:0000256" key="4">
    <source>
        <dbReference type="ARBA" id="ARBA00023015"/>
    </source>
</evidence>
<dbReference type="Proteomes" id="UP000319255">
    <property type="component" value="Unassembled WGS sequence"/>
</dbReference>
<evidence type="ECO:0000256" key="5">
    <source>
        <dbReference type="ARBA" id="ARBA00023163"/>
    </source>
</evidence>
<organism evidence="8 9">
    <name type="scientific">Amaricoccus solimangrovi</name>
    <dbReference type="NCBI Taxonomy" id="2589815"/>
    <lineage>
        <taxon>Bacteria</taxon>
        <taxon>Pseudomonadati</taxon>
        <taxon>Pseudomonadota</taxon>
        <taxon>Alphaproteobacteria</taxon>
        <taxon>Rhodobacterales</taxon>
        <taxon>Paracoccaceae</taxon>
        <taxon>Amaricoccus</taxon>
    </lineage>
</organism>
<dbReference type="GO" id="GO:0008657">
    <property type="term" value="F:DNA topoisomerase type II (double strand cut, ATP-hydrolyzing) inhibitor activity"/>
    <property type="evidence" value="ECO:0007669"/>
    <property type="project" value="InterPro"/>
</dbReference>
<dbReference type="GO" id="GO:0006276">
    <property type="term" value="P:plasmid maintenance"/>
    <property type="evidence" value="ECO:0007669"/>
    <property type="project" value="InterPro"/>
</dbReference>
<dbReference type="EMBL" id="VFRP01000008">
    <property type="protein sequence ID" value="TPE51075.1"/>
    <property type="molecule type" value="Genomic_DNA"/>
</dbReference>
<evidence type="ECO:0000256" key="2">
    <source>
        <dbReference type="ARBA" id="ARBA00015075"/>
    </source>
</evidence>
<proteinExistence type="inferred from homology"/>
<accession>A0A501WRU6</accession>
<evidence type="ECO:0000256" key="6">
    <source>
        <dbReference type="ARBA" id="ARBA00029628"/>
    </source>
</evidence>
<reference evidence="8 9" key="1">
    <citation type="submission" date="2019-06" db="EMBL/GenBank/DDBJ databases">
        <title>A novel bacterium of genus Amaricoccus, isolated from marine sediment.</title>
        <authorList>
            <person name="Huang H."/>
            <person name="Mo K."/>
            <person name="Hu Y."/>
        </authorList>
    </citation>
    <scope>NUCLEOTIDE SEQUENCE [LARGE SCALE GENOMIC DNA]</scope>
    <source>
        <strain evidence="8 9">HB172011</strain>
    </source>
</reference>
<evidence type="ECO:0000256" key="7">
    <source>
        <dbReference type="ARBA" id="ARBA00033135"/>
    </source>
</evidence>
<comment type="similarity">
    <text evidence="1">Belongs to the CcdB toxin family.</text>
</comment>
<dbReference type="SUPFAM" id="SSF50118">
    <property type="entry name" value="Cell growth inhibitor/plasmid maintenance toxic component"/>
    <property type="match status" value="1"/>
</dbReference>
<keyword evidence="4" id="KW-0805">Transcription regulation</keyword>
<gene>
    <name evidence="8" type="ORF">FJM51_10365</name>
</gene>
<dbReference type="OrthoDB" id="9813510at2"/>